<dbReference type="Proteomes" id="UP000470772">
    <property type="component" value="Unassembled WGS sequence"/>
</dbReference>
<dbReference type="CDD" id="cd03801">
    <property type="entry name" value="GT4_PimA-like"/>
    <property type="match status" value="1"/>
</dbReference>
<gene>
    <name evidence="3" type="ORF">GC250_03415</name>
</gene>
<evidence type="ECO:0000313" key="3">
    <source>
        <dbReference type="EMBL" id="MUN28518.1"/>
    </source>
</evidence>
<name>A0A6A9QLE6_SULME</name>
<dbReference type="SUPFAM" id="SSF53756">
    <property type="entry name" value="UDP-Glycosyltransferase/glycogen phosphorylase"/>
    <property type="match status" value="1"/>
</dbReference>
<reference evidence="3 4" key="1">
    <citation type="submission" date="2019-10" db="EMBL/GenBank/DDBJ databases">
        <title>Sequencing and Assembly of Multiple Reported Metal-Biooxidizing Members of the Extremely Thermoacidophilic Archaeal Family Sulfolobaceae.</title>
        <authorList>
            <person name="Counts J.A."/>
            <person name="Kelly R.M."/>
        </authorList>
    </citation>
    <scope>NUCLEOTIDE SEQUENCE [LARGE SCALE GENOMIC DNA]</scope>
    <source>
        <strain evidence="3 4">DSM 6482</strain>
    </source>
</reference>
<dbReference type="GO" id="GO:0016757">
    <property type="term" value="F:glycosyltransferase activity"/>
    <property type="evidence" value="ECO:0007669"/>
    <property type="project" value="InterPro"/>
</dbReference>
<evidence type="ECO:0000313" key="4">
    <source>
        <dbReference type="Proteomes" id="UP000470772"/>
    </source>
</evidence>
<dbReference type="RefSeq" id="WP_338116952.1">
    <property type="nucleotide sequence ID" value="NZ_WGGD01000005.1"/>
</dbReference>
<protein>
    <submittedName>
        <fullName evidence="3">Glycosyltransferase</fullName>
    </submittedName>
</protein>
<dbReference type="InterPro" id="IPR001296">
    <property type="entry name" value="Glyco_trans_1"/>
</dbReference>
<organism evidence="3 4">
    <name type="scientific">Sulfuracidifex metallicus DSM 6482 = JCM 9184</name>
    <dbReference type="NCBI Taxonomy" id="523847"/>
    <lineage>
        <taxon>Archaea</taxon>
        <taxon>Thermoproteota</taxon>
        <taxon>Thermoprotei</taxon>
        <taxon>Sulfolobales</taxon>
        <taxon>Sulfolobaceae</taxon>
        <taxon>Sulfuracidifex</taxon>
    </lineage>
</organism>
<evidence type="ECO:0000256" key="1">
    <source>
        <dbReference type="ARBA" id="ARBA00022679"/>
    </source>
</evidence>
<keyword evidence="4" id="KW-1185">Reference proteome</keyword>
<keyword evidence="1 3" id="KW-0808">Transferase</keyword>
<dbReference type="PANTHER" id="PTHR46401">
    <property type="entry name" value="GLYCOSYLTRANSFERASE WBBK-RELATED"/>
    <property type="match status" value="1"/>
</dbReference>
<dbReference type="AlphaFoldDB" id="A0A6A9QLE6"/>
<feature type="domain" description="Glycosyl transferase family 1" evidence="2">
    <location>
        <begin position="221"/>
        <end position="374"/>
    </location>
</feature>
<proteinExistence type="predicted"/>
<comment type="caution">
    <text evidence="3">The sequence shown here is derived from an EMBL/GenBank/DDBJ whole genome shotgun (WGS) entry which is preliminary data.</text>
</comment>
<dbReference type="Gene3D" id="3.40.50.2000">
    <property type="entry name" value="Glycogen Phosphorylase B"/>
    <property type="match status" value="2"/>
</dbReference>
<dbReference type="Pfam" id="PF00534">
    <property type="entry name" value="Glycos_transf_1"/>
    <property type="match status" value="1"/>
</dbReference>
<accession>A0A6A9QLE6</accession>
<dbReference type="PANTHER" id="PTHR46401:SF2">
    <property type="entry name" value="GLYCOSYLTRANSFERASE WBBK-RELATED"/>
    <property type="match status" value="1"/>
</dbReference>
<sequence length="405" mass="46650">MKITVVTSGLRSNYSGGSVHVNNVVKRLTNYFKVEFIPSINFFINNDRVNEEIENIRKLGIEIPDFVSSLSKFHSLKPSFLPYSSSVYNKYAEKVEKVDSDFIYDPDYTTPESIFISNKVGIPLGLTLHEPLYSFSQSIFYTYYTLRPFFLQSSDYYIKRSLGLYLLTRSKANYISKSRYLSFVAAVSKGTLDSVKIENSRKYVLYPGNGVDKELLQYRTIKKEDYVVFWTTLIPPKGILNFLYIINLLKKRGISVKAKVSGKFIYDKFKRLFFNYIRDNGLDVEYLGFLDKRELYSIVSKAKLLIYQSLADGFSITILESLALGTPVIAYSIPTVYSVFKDIPAVKFIKEGDIRKFVDEVENELKTGDLQEAIYDKRVSSFIEFHNWDNVAENVAKIIKSSLNR</sequence>
<evidence type="ECO:0000259" key="2">
    <source>
        <dbReference type="Pfam" id="PF00534"/>
    </source>
</evidence>
<dbReference type="EMBL" id="WGGD01000005">
    <property type="protein sequence ID" value="MUN28518.1"/>
    <property type="molecule type" value="Genomic_DNA"/>
</dbReference>